<evidence type="ECO:0000313" key="15">
    <source>
        <dbReference type="Proteomes" id="UP001610411"/>
    </source>
</evidence>
<keyword evidence="15" id="KW-1185">Reference proteome</keyword>
<evidence type="ECO:0000256" key="11">
    <source>
        <dbReference type="SAM" id="MobiDB-lite"/>
    </source>
</evidence>
<gene>
    <name evidence="14" type="ORF">WCI35_001138</name>
</gene>
<keyword evidence="4" id="KW-0808">Transferase</keyword>
<comment type="similarity">
    <text evidence="1">Belongs to the protein kinase superfamily. STE Ser/Thr protein kinase family. STE20 subfamily.</text>
</comment>
<keyword evidence="5 10" id="KW-0547">Nucleotide-binding</keyword>
<evidence type="ECO:0000256" key="5">
    <source>
        <dbReference type="ARBA" id="ARBA00022741"/>
    </source>
</evidence>
<evidence type="ECO:0000256" key="1">
    <source>
        <dbReference type="ARBA" id="ARBA00008874"/>
    </source>
</evidence>
<evidence type="ECO:0000313" key="14">
    <source>
        <dbReference type="EMBL" id="KAL2804684.1"/>
    </source>
</evidence>
<feature type="compositionally biased region" description="Basic and acidic residues" evidence="11">
    <location>
        <begin position="816"/>
        <end position="825"/>
    </location>
</feature>
<feature type="compositionally biased region" description="Acidic residues" evidence="11">
    <location>
        <begin position="742"/>
        <end position="755"/>
    </location>
</feature>
<evidence type="ECO:0000256" key="2">
    <source>
        <dbReference type="ARBA" id="ARBA00012513"/>
    </source>
</evidence>
<dbReference type="InterPro" id="IPR011009">
    <property type="entry name" value="Kinase-like_dom_sf"/>
</dbReference>
<dbReference type="PROSITE" id="PS00107">
    <property type="entry name" value="PROTEIN_KINASE_ATP"/>
    <property type="match status" value="1"/>
</dbReference>
<dbReference type="Gene3D" id="1.10.510.10">
    <property type="entry name" value="Transferase(Phosphotransferase) domain 1"/>
    <property type="match status" value="1"/>
</dbReference>
<dbReference type="SMART" id="SM00036">
    <property type="entry name" value="CNH"/>
    <property type="match status" value="1"/>
</dbReference>
<dbReference type="Gene3D" id="3.30.200.20">
    <property type="entry name" value="Phosphorylase Kinase, domain 1"/>
    <property type="match status" value="1"/>
</dbReference>
<dbReference type="Pfam" id="PF00780">
    <property type="entry name" value="CNH"/>
    <property type="match status" value="1"/>
</dbReference>
<feature type="domain" description="Protein kinase" evidence="12">
    <location>
        <begin position="25"/>
        <end position="289"/>
    </location>
</feature>
<keyword evidence="7 10" id="KW-0067">ATP-binding</keyword>
<feature type="region of interest" description="Disordered" evidence="11">
    <location>
        <begin position="864"/>
        <end position="906"/>
    </location>
</feature>
<evidence type="ECO:0000259" key="12">
    <source>
        <dbReference type="PROSITE" id="PS50011"/>
    </source>
</evidence>
<proteinExistence type="inferred from homology"/>
<name>A0ABD2F726_DAUMA</name>
<dbReference type="EMBL" id="JBFSEQ010000001">
    <property type="protein sequence ID" value="KAL2804684.1"/>
    <property type="molecule type" value="Genomic_DNA"/>
</dbReference>
<dbReference type="GO" id="GO:0005524">
    <property type="term" value="F:ATP binding"/>
    <property type="evidence" value="ECO:0007669"/>
    <property type="project" value="UniProtKB-UniRule"/>
</dbReference>
<comment type="catalytic activity">
    <reaction evidence="9">
        <text>L-seryl-[protein] + ATP = O-phospho-L-seryl-[protein] + ADP + H(+)</text>
        <dbReference type="Rhea" id="RHEA:17989"/>
        <dbReference type="Rhea" id="RHEA-COMP:9863"/>
        <dbReference type="Rhea" id="RHEA-COMP:11604"/>
        <dbReference type="ChEBI" id="CHEBI:15378"/>
        <dbReference type="ChEBI" id="CHEBI:29999"/>
        <dbReference type="ChEBI" id="CHEBI:30616"/>
        <dbReference type="ChEBI" id="CHEBI:83421"/>
        <dbReference type="ChEBI" id="CHEBI:456216"/>
        <dbReference type="EC" id="2.7.11.1"/>
    </reaction>
</comment>
<comment type="caution">
    <text evidence="14">The sequence shown here is derived from an EMBL/GenBank/DDBJ whole genome shotgun (WGS) entry which is preliminary data.</text>
</comment>
<feature type="domain" description="CNH" evidence="13">
    <location>
        <begin position="955"/>
        <end position="1242"/>
    </location>
</feature>
<feature type="region of interest" description="Disordered" evidence="11">
    <location>
        <begin position="521"/>
        <end position="786"/>
    </location>
</feature>
<dbReference type="Pfam" id="PF00069">
    <property type="entry name" value="Pkinase"/>
    <property type="match status" value="1"/>
</dbReference>
<feature type="compositionally biased region" description="Acidic residues" evidence="11">
    <location>
        <begin position="317"/>
        <end position="335"/>
    </location>
</feature>
<keyword evidence="3" id="KW-0723">Serine/threonine-protein kinase</keyword>
<feature type="binding site" evidence="10">
    <location>
        <position position="54"/>
    </location>
    <ligand>
        <name>ATP</name>
        <dbReference type="ChEBI" id="CHEBI:30616"/>
    </ligand>
</feature>
<feature type="region of interest" description="Disordered" evidence="11">
    <location>
        <begin position="284"/>
        <end position="347"/>
    </location>
</feature>
<organism evidence="14 15">
    <name type="scientific">Daubentonia madagascariensis</name>
    <name type="common">Aye-aye</name>
    <name type="synonym">Sciurus madagascariensis</name>
    <dbReference type="NCBI Taxonomy" id="31869"/>
    <lineage>
        <taxon>Eukaryota</taxon>
        <taxon>Metazoa</taxon>
        <taxon>Chordata</taxon>
        <taxon>Craniata</taxon>
        <taxon>Vertebrata</taxon>
        <taxon>Euteleostomi</taxon>
        <taxon>Mammalia</taxon>
        <taxon>Eutheria</taxon>
        <taxon>Euarchontoglires</taxon>
        <taxon>Primates</taxon>
        <taxon>Strepsirrhini</taxon>
        <taxon>Chiromyiformes</taxon>
        <taxon>Daubentoniidae</taxon>
        <taxon>Daubentonia</taxon>
    </lineage>
</organism>
<feature type="region of interest" description="Disordered" evidence="11">
    <location>
        <begin position="397"/>
        <end position="460"/>
    </location>
</feature>
<dbReference type="PROSITE" id="PS00108">
    <property type="entry name" value="PROTEIN_KINASE_ST"/>
    <property type="match status" value="1"/>
</dbReference>
<feature type="compositionally biased region" description="Basic and acidic residues" evidence="11">
    <location>
        <begin position="288"/>
        <end position="307"/>
    </location>
</feature>
<evidence type="ECO:0000256" key="10">
    <source>
        <dbReference type="PROSITE-ProRule" id="PRU10141"/>
    </source>
</evidence>
<evidence type="ECO:0000256" key="9">
    <source>
        <dbReference type="ARBA" id="ARBA00048679"/>
    </source>
</evidence>
<dbReference type="SUPFAM" id="SSF56112">
    <property type="entry name" value="Protein kinase-like (PK-like)"/>
    <property type="match status" value="1"/>
</dbReference>
<feature type="compositionally biased region" description="Low complexity" evidence="11">
    <location>
        <begin position="636"/>
        <end position="671"/>
    </location>
</feature>
<dbReference type="PANTHER" id="PTHR47096">
    <property type="entry name" value="MISSHAPEN LIKE KINASE 1"/>
    <property type="match status" value="1"/>
</dbReference>
<feature type="region of interest" description="Disordered" evidence="11">
    <location>
        <begin position="473"/>
        <end position="501"/>
    </location>
</feature>
<dbReference type="CDD" id="cd06637">
    <property type="entry name" value="STKc_TNIK"/>
    <property type="match status" value="1"/>
</dbReference>
<dbReference type="InterPro" id="IPR051700">
    <property type="entry name" value="STE20_Ser-Thr_kinase"/>
</dbReference>
<feature type="compositionally biased region" description="Acidic residues" evidence="11">
    <location>
        <begin position="895"/>
        <end position="904"/>
    </location>
</feature>
<dbReference type="InterPro" id="IPR017441">
    <property type="entry name" value="Protein_kinase_ATP_BS"/>
</dbReference>
<reference evidence="14 15" key="1">
    <citation type="journal article" date="2024" name="G3 (Bethesda)">
        <title>A hybrid genome assembly of the endangered aye-aye (Daubentonia madagascariensis).</title>
        <authorList>
            <person name="Versoza C.J."/>
            <person name="Pfeifer S.P."/>
        </authorList>
    </citation>
    <scope>NUCLEOTIDE SEQUENCE [LARGE SCALE GENOMIC DNA]</scope>
    <source>
        <strain evidence="14">6821</strain>
    </source>
</reference>
<feature type="compositionally biased region" description="Basic and acidic residues" evidence="11">
    <location>
        <begin position="717"/>
        <end position="735"/>
    </location>
</feature>
<evidence type="ECO:0000256" key="7">
    <source>
        <dbReference type="ARBA" id="ARBA00022840"/>
    </source>
</evidence>
<feature type="compositionally biased region" description="Basic and acidic residues" evidence="11">
    <location>
        <begin position="477"/>
        <end position="494"/>
    </location>
</feature>
<dbReference type="FunFam" id="1.10.510.10:FF:000003">
    <property type="entry name" value="TRAF2 and NCK-interacting protein kinase isoform 4"/>
    <property type="match status" value="1"/>
</dbReference>
<dbReference type="InterPro" id="IPR001180">
    <property type="entry name" value="CNH_dom"/>
</dbReference>
<dbReference type="InterPro" id="IPR008271">
    <property type="entry name" value="Ser/Thr_kinase_AS"/>
</dbReference>
<evidence type="ECO:0000256" key="6">
    <source>
        <dbReference type="ARBA" id="ARBA00022777"/>
    </source>
</evidence>
<dbReference type="PANTHER" id="PTHR47096:SF1">
    <property type="entry name" value="MISSHAPEN LIKE KINASE 1"/>
    <property type="match status" value="1"/>
</dbReference>
<dbReference type="Proteomes" id="UP001610411">
    <property type="component" value="Unassembled WGS sequence"/>
</dbReference>
<dbReference type="PROSITE" id="PS50219">
    <property type="entry name" value="CNH"/>
    <property type="match status" value="1"/>
</dbReference>
<feature type="region of interest" description="Disordered" evidence="11">
    <location>
        <begin position="816"/>
        <end position="835"/>
    </location>
</feature>
<sequence length="1268" mass="144249">MASDSPARSLDEIDLSALRDPAGIFELVELVGNGTYGQVYKGRHVKTGQLAAIKVMDVTGDEEEEIKQEINMLKKYSHHRNIATYYGAFIKKNPPGMDDQLWLVMEFCGAGSVTDLIKNTKGNTLKEEWIAYICREILRGLSHLHQHKVIHRDIKGQNVLLTENAEVKLVDFGVSAQLDRTVGRRNTFIGTPYWMAPEVIACDENPDATYDFKSDLWSLGITAIEMAEGAPPLCDMHPMRALFLIPRNPAPRLKSKKWSKKFQSFIESCLVKNHSQRPATEQLMKHPFIRDQPNERQVRIQLKDHIDRTKKKRGEKDETEYEYSGSEEEEEENDSGEPSSILNLPGESTLRRDFLRLQLANKERSEALRRQQLEQQQRENEEHKRQLLAERQKRIEEQKEQRRRLEEQQRREKELRKQQEREQRRHYEEQMRREEERRRAEHEQEYKRKQLEEQRQAERLQRQLKQERDYLVSLQHQRQEQRPVEKKPLYHYKEGMSPSEKPAWAKEIPHLVAVKSQGPALTASQSVHEQPTKGLSGFQEALNVTSHRVEMPRQNSDPTSENPPLPTRIEKFDRSSWLRQEEDIPPKVPQRTTSISPALARKNSPGNGSALGPRLGSQPIRASNPDLRRTEPVLESPLQRTSSGSSSSSSTPSSQPSSQGGSQPGSQAGSSERTRVRANSKSEGSPVLPHEPAKAKPEESRDVTRPSRPADLTALAKELRELRIEETNRPLKKVTDYSSSSEESESSEEEEEDGESETHDGTVAVSDIPRLIPTGAPGSNEQYNVGMVGTHGLESSHVDTFGSSISREGTLMIRETSGEKKRSGHSDSNGFAGHINLPDLVQQSHSPAGTPTEGLGRISTHSQEMDSGTEYGMGSSTKASFTPFVDPRVYQTSPTDEDEEDEESSATALFTSELLRQEQAKLNEARKISVVNVNPTNIRPHSDTPEIRKYKKRFNSEILCAALWGVNLLVGTENGLMLLDRSGQGKVYNLINRRRFQQMDVLEGLNVLVTISGKKNKLRVYYLSWLRNRILHNDPEVEKKQGWITVGDLEGCIHYKVVKYERIKFLVIALKNAVEIYAWAPKPYHKFMAFKSFADLQHKPLLVDLTVEEGQRLKVIFGSHTGFHVIDVDSGNSYDIYIPSHIQGNITPHAIVILPKTDGMEMLVCYEDEGVYVNTYGRITKDVVLQWGEMPTSVAYIHSNQIMGWGEKAIEIRSVETGHLDGVFMHKRAQRLKFLCERNDKVFFASVRSGGSSQVFFMTLNRNSMMNW</sequence>
<evidence type="ECO:0000256" key="8">
    <source>
        <dbReference type="ARBA" id="ARBA00047899"/>
    </source>
</evidence>
<comment type="catalytic activity">
    <reaction evidence="8">
        <text>L-threonyl-[protein] + ATP = O-phospho-L-threonyl-[protein] + ADP + H(+)</text>
        <dbReference type="Rhea" id="RHEA:46608"/>
        <dbReference type="Rhea" id="RHEA-COMP:11060"/>
        <dbReference type="Rhea" id="RHEA-COMP:11605"/>
        <dbReference type="ChEBI" id="CHEBI:15378"/>
        <dbReference type="ChEBI" id="CHEBI:30013"/>
        <dbReference type="ChEBI" id="CHEBI:30616"/>
        <dbReference type="ChEBI" id="CHEBI:61977"/>
        <dbReference type="ChEBI" id="CHEBI:456216"/>
        <dbReference type="EC" id="2.7.11.1"/>
    </reaction>
</comment>
<keyword evidence="6 14" id="KW-0418">Kinase</keyword>
<dbReference type="EC" id="2.7.11.1" evidence="2"/>
<evidence type="ECO:0000256" key="3">
    <source>
        <dbReference type="ARBA" id="ARBA00022527"/>
    </source>
</evidence>
<feature type="compositionally biased region" description="Basic and acidic residues" evidence="11">
    <location>
        <begin position="568"/>
        <end position="585"/>
    </location>
</feature>
<dbReference type="GO" id="GO:0046328">
    <property type="term" value="P:regulation of JNK cascade"/>
    <property type="evidence" value="ECO:0007669"/>
    <property type="project" value="UniProtKB-ARBA"/>
</dbReference>
<protein>
    <recommendedName>
        <fullName evidence="2">non-specific serine/threonine protein kinase</fullName>
        <ecNumber evidence="2">2.7.11.1</ecNumber>
    </recommendedName>
</protein>
<dbReference type="FunFam" id="3.30.200.20:FF:000006">
    <property type="entry name" value="TRAF2 and NCK-interacting protein kinase isoform 4"/>
    <property type="match status" value="1"/>
</dbReference>
<dbReference type="SMART" id="SM00220">
    <property type="entry name" value="S_TKc"/>
    <property type="match status" value="1"/>
</dbReference>
<evidence type="ECO:0000256" key="4">
    <source>
        <dbReference type="ARBA" id="ARBA00022679"/>
    </source>
</evidence>
<evidence type="ECO:0000259" key="13">
    <source>
        <dbReference type="PROSITE" id="PS50219"/>
    </source>
</evidence>
<dbReference type="GO" id="GO:0004674">
    <property type="term" value="F:protein serine/threonine kinase activity"/>
    <property type="evidence" value="ECO:0007669"/>
    <property type="project" value="UniProtKB-KW"/>
</dbReference>
<accession>A0ABD2F726</accession>
<dbReference type="PROSITE" id="PS50011">
    <property type="entry name" value="PROTEIN_KINASE_DOM"/>
    <property type="match status" value="1"/>
</dbReference>
<dbReference type="InterPro" id="IPR000719">
    <property type="entry name" value="Prot_kinase_dom"/>
</dbReference>
<feature type="compositionally biased region" description="Basic and acidic residues" evidence="11">
    <location>
        <begin position="691"/>
        <end position="705"/>
    </location>
</feature>
<dbReference type="AlphaFoldDB" id="A0ABD2F726"/>